<dbReference type="EMBL" id="MN739218">
    <property type="protein sequence ID" value="QHS94233.1"/>
    <property type="molecule type" value="Genomic_DNA"/>
</dbReference>
<reference evidence="1" key="1">
    <citation type="journal article" date="2020" name="Nature">
        <title>Giant virus diversity and host interactions through global metagenomics.</title>
        <authorList>
            <person name="Schulz F."/>
            <person name="Roux S."/>
            <person name="Paez-Espino D."/>
            <person name="Jungbluth S."/>
            <person name="Walsh D.A."/>
            <person name="Denef V.J."/>
            <person name="McMahon K.D."/>
            <person name="Konstantinidis K.T."/>
            <person name="Eloe-Fadrosh E.A."/>
            <person name="Kyrpides N.C."/>
            <person name="Woyke T."/>
        </authorList>
    </citation>
    <scope>NUCLEOTIDE SEQUENCE</scope>
    <source>
        <strain evidence="1">GVMAG-M-3300018416-26</strain>
    </source>
</reference>
<dbReference type="AlphaFoldDB" id="A0A6C0BSI4"/>
<sequence length="165" mass="19769">MWCLFTSGWITRSNIHEDIIRENFQNEIDLLSLDMDGIDYWILKSLCIDTQLILPRVIVLEYNDIYGPERSITVPYRHDFDGWTDNWGGPNYCGASLMEFVRLLKKEYKFVGCNEHGFNGFFVRRDINGFNEVDDVETECFHFPKVQFGMKYRWPRVENREWVYV</sequence>
<name>A0A6C0BSI4_9ZZZZ</name>
<organism evidence="1">
    <name type="scientific">viral metagenome</name>
    <dbReference type="NCBI Taxonomy" id="1070528"/>
    <lineage>
        <taxon>unclassified sequences</taxon>
        <taxon>metagenomes</taxon>
        <taxon>organismal metagenomes</taxon>
    </lineage>
</organism>
<proteinExistence type="predicted"/>
<protein>
    <recommendedName>
        <fullName evidence="2">Methyltransferase</fullName>
    </recommendedName>
</protein>
<evidence type="ECO:0008006" key="2">
    <source>
        <dbReference type="Google" id="ProtNLM"/>
    </source>
</evidence>
<evidence type="ECO:0000313" key="1">
    <source>
        <dbReference type="EMBL" id="QHS94233.1"/>
    </source>
</evidence>
<accession>A0A6C0BSI4</accession>